<gene>
    <name evidence="8" type="ORF">H1P_50044</name>
</gene>
<sequence length="288" mass="32161">MLSLAKSIWLKFLELPLAITVVILLSRLGQQIFQQVFQTYLLDAAVKNRGRFDSELLIISRFLINTAIILVIILIFAQTHQINLVGLFASLGIGGLAIAFAAQKTLEQLLGGIVLYLDRPFVIDDYIGLPDGTFGKVESIGLRSTRIRTSGKGTVIIAPNSSLTQVNVENYTRAKKVISLIYITFYQAIPESEQAFIKQIIFESTKDIFGVDIRNTEVKFIELSQGEKITNTQVQISFFILGSGKLSMELRQQLLDIAKQNLSKELKKYGVAFELEEKTINIDSPITI</sequence>
<keyword evidence="9" id="KW-1185">Reference proteome</keyword>
<evidence type="ECO:0000313" key="9">
    <source>
        <dbReference type="Proteomes" id="UP000320055"/>
    </source>
</evidence>
<evidence type="ECO:0000256" key="2">
    <source>
        <dbReference type="ARBA" id="ARBA00008017"/>
    </source>
</evidence>
<dbReference type="Proteomes" id="UP000320055">
    <property type="component" value="Unassembled WGS sequence"/>
</dbReference>
<dbReference type="SUPFAM" id="SSF82861">
    <property type="entry name" value="Mechanosensitive channel protein MscS (YggB), transmembrane region"/>
    <property type="match status" value="1"/>
</dbReference>
<dbReference type="InterPro" id="IPR006685">
    <property type="entry name" value="MscS_channel_2nd"/>
</dbReference>
<dbReference type="InterPro" id="IPR023408">
    <property type="entry name" value="MscS_beta-dom_sf"/>
</dbReference>
<organism evidence="8 9">
    <name type="scientific">Hyella patelloides LEGE 07179</name>
    <dbReference type="NCBI Taxonomy" id="945734"/>
    <lineage>
        <taxon>Bacteria</taxon>
        <taxon>Bacillati</taxon>
        <taxon>Cyanobacteriota</taxon>
        <taxon>Cyanophyceae</taxon>
        <taxon>Pleurocapsales</taxon>
        <taxon>Hyellaceae</taxon>
        <taxon>Hyella</taxon>
    </lineage>
</organism>
<dbReference type="EMBL" id="CAACVJ010000445">
    <property type="protein sequence ID" value="VEP16839.1"/>
    <property type="molecule type" value="Genomic_DNA"/>
</dbReference>
<dbReference type="InterPro" id="IPR011014">
    <property type="entry name" value="MscS_channel_TM-2"/>
</dbReference>
<dbReference type="AlphaFoldDB" id="A0A563VZI3"/>
<dbReference type="Gene3D" id="2.30.30.60">
    <property type="match status" value="1"/>
</dbReference>
<evidence type="ECO:0000256" key="1">
    <source>
        <dbReference type="ARBA" id="ARBA00004141"/>
    </source>
</evidence>
<feature type="domain" description="Mechanosensitive ion channel MscS" evidence="7">
    <location>
        <begin position="105"/>
        <end position="173"/>
    </location>
</feature>
<dbReference type="GO" id="GO:0016020">
    <property type="term" value="C:membrane"/>
    <property type="evidence" value="ECO:0007669"/>
    <property type="project" value="UniProtKB-SubCell"/>
</dbReference>
<dbReference type="SUPFAM" id="SSF50182">
    <property type="entry name" value="Sm-like ribonucleoproteins"/>
    <property type="match status" value="1"/>
</dbReference>
<keyword evidence="4 6" id="KW-1133">Transmembrane helix</keyword>
<dbReference type="InterPro" id="IPR010920">
    <property type="entry name" value="LSM_dom_sf"/>
</dbReference>
<evidence type="ECO:0000256" key="3">
    <source>
        <dbReference type="ARBA" id="ARBA00022692"/>
    </source>
</evidence>
<dbReference type="PANTHER" id="PTHR30566">
    <property type="entry name" value="YNAI-RELATED MECHANOSENSITIVE ION CHANNEL"/>
    <property type="match status" value="1"/>
</dbReference>
<evidence type="ECO:0000256" key="6">
    <source>
        <dbReference type="SAM" id="Phobius"/>
    </source>
</evidence>
<reference evidence="8 9" key="1">
    <citation type="submission" date="2019-01" db="EMBL/GenBank/DDBJ databases">
        <authorList>
            <person name="Brito A."/>
        </authorList>
    </citation>
    <scope>NUCLEOTIDE SEQUENCE [LARGE SCALE GENOMIC DNA]</scope>
    <source>
        <strain evidence="8">1</strain>
    </source>
</reference>
<dbReference type="Pfam" id="PF00924">
    <property type="entry name" value="MS_channel_2nd"/>
    <property type="match status" value="1"/>
</dbReference>
<comment type="subcellular location">
    <subcellularLocation>
        <location evidence="1">Membrane</location>
        <topology evidence="1">Multi-pass membrane protein</topology>
    </subcellularLocation>
</comment>
<proteinExistence type="inferred from homology"/>
<comment type="similarity">
    <text evidence="2">Belongs to the MscS (TC 1.A.23) family.</text>
</comment>
<feature type="transmembrane region" description="Helical" evidence="6">
    <location>
        <begin position="58"/>
        <end position="77"/>
    </location>
</feature>
<dbReference type="GO" id="GO:0055085">
    <property type="term" value="P:transmembrane transport"/>
    <property type="evidence" value="ECO:0007669"/>
    <property type="project" value="InterPro"/>
</dbReference>
<evidence type="ECO:0000256" key="5">
    <source>
        <dbReference type="ARBA" id="ARBA00023136"/>
    </source>
</evidence>
<evidence type="ECO:0000313" key="8">
    <source>
        <dbReference type="EMBL" id="VEP16839.1"/>
    </source>
</evidence>
<evidence type="ECO:0000256" key="4">
    <source>
        <dbReference type="ARBA" id="ARBA00022989"/>
    </source>
</evidence>
<name>A0A563VZI3_9CYAN</name>
<keyword evidence="5 6" id="KW-0472">Membrane</keyword>
<keyword evidence="3 6" id="KW-0812">Transmembrane</keyword>
<dbReference type="Gene3D" id="1.10.287.1260">
    <property type="match status" value="1"/>
</dbReference>
<evidence type="ECO:0000259" key="7">
    <source>
        <dbReference type="Pfam" id="PF00924"/>
    </source>
</evidence>
<feature type="transmembrane region" description="Helical" evidence="6">
    <location>
        <begin position="84"/>
        <end position="102"/>
    </location>
</feature>
<protein>
    <submittedName>
        <fullName evidence="8">MscS Mechanosensitive ion channel</fullName>
    </submittedName>
</protein>
<dbReference type="PANTHER" id="PTHR30566:SF5">
    <property type="entry name" value="MECHANOSENSITIVE ION CHANNEL PROTEIN 1, MITOCHONDRIAL-RELATED"/>
    <property type="match status" value="1"/>
</dbReference>
<accession>A0A563VZI3</accession>